<protein>
    <recommendedName>
        <fullName evidence="5">Carboxypeptidase Q</fullName>
    </recommendedName>
    <alternativeName>
        <fullName evidence="20">Plasma glutamate carboxypeptidase</fullName>
    </alternativeName>
</protein>
<dbReference type="RefSeq" id="WP_123214665.1">
    <property type="nucleotide sequence ID" value="NZ_RJTM01000018.1"/>
</dbReference>
<keyword evidence="17" id="KW-0325">Glycoprotein</keyword>
<keyword evidence="16" id="KW-0865">Zymogen</keyword>
<evidence type="ECO:0000313" key="23">
    <source>
        <dbReference type="EMBL" id="RNL92278.1"/>
    </source>
</evidence>
<dbReference type="EMBL" id="RJTM01000018">
    <property type="protein sequence ID" value="RNL92278.1"/>
    <property type="molecule type" value="Genomic_DNA"/>
</dbReference>
<keyword evidence="6" id="KW-0964">Secreted</keyword>
<feature type="domain" description="Peptidase M28" evidence="22">
    <location>
        <begin position="266"/>
        <end position="385"/>
    </location>
</feature>
<reference evidence="23 24" key="1">
    <citation type="submission" date="2018-10" db="EMBL/GenBank/DDBJ databases">
        <title>Sinomicrobium pectinilyticum sp. nov., a pectinase-producing bacterium isolated from alkaline and saline soil, and emended description of the genus Sinomicrobium.</title>
        <authorList>
            <person name="Cheng B."/>
            <person name="Li C."/>
            <person name="Lai Q."/>
            <person name="Du M."/>
            <person name="Shao Z."/>
            <person name="Xu P."/>
            <person name="Yang C."/>
        </authorList>
    </citation>
    <scope>NUCLEOTIDE SEQUENCE [LARGE SCALE GENOMIC DNA]</scope>
    <source>
        <strain evidence="23 24">5DNS001</strain>
    </source>
</reference>
<organism evidence="23 24">
    <name type="scientific">Sinomicrobium pectinilyticum</name>
    <dbReference type="NCBI Taxonomy" id="1084421"/>
    <lineage>
        <taxon>Bacteria</taxon>
        <taxon>Pseudomonadati</taxon>
        <taxon>Bacteroidota</taxon>
        <taxon>Flavobacteriia</taxon>
        <taxon>Flavobacteriales</taxon>
        <taxon>Flavobacteriaceae</taxon>
        <taxon>Sinomicrobium</taxon>
    </lineage>
</organism>
<keyword evidence="9" id="KW-0479">Metal-binding</keyword>
<evidence type="ECO:0000256" key="21">
    <source>
        <dbReference type="SAM" id="SignalP"/>
    </source>
</evidence>
<keyword evidence="24" id="KW-1185">Reference proteome</keyword>
<evidence type="ECO:0000256" key="5">
    <source>
        <dbReference type="ARBA" id="ARBA00014116"/>
    </source>
</evidence>
<dbReference type="GO" id="GO:0070573">
    <property type="term" value="F:metallodipeptidase activity"/>
    <property type="evidence" value="ECO:0007669"/>
    <property type="project" value="InterPro"/>
</dbReference>
<feature type="signal peptide" evidence="21">
    <location>
        <begin position="1"/>
        <end position="23"/>
    </location>
</feature>
<comment type="subunit">
    <text evidence="19">Homodimer. The monomeric form is inactive while the homodimer is active.</text>
</comment>
<dbReference type="Pfam" id="PF04389">
    <property type="entry name" value="Peptidase_M28"/>
    <property type="match status" value="1"/>
</dbReference>
<keyword evidence="14" id="KW-0333">Golgi apparatus</keyword>
<keyword evidence="7" id="KW-0121">Carboxypeptidase</keyword>
<evidence type="ECO:0000256" key="20">
    <source>
        <dbReference type="ARBA" id="ARBA00033328"/>
    </source>
</evidence>
<dbReference type="GO" id="GO:0046872">
    <property type="term" value="F:metal ion binding"/>
    <property type="evidence" value="ECO:0007669"/>
    <property type="project" value="UniProtKB-KW"/>
</dbReference>
<sequence>MKFRYWFCISVVLFFCKSLSAQGHSIDKDPDSIIVRHIFEESLSGTEIPEHLYYLTKKIGHRISGSAQAERAVKWIEHQLRALEADTVYLQPVKIPVWTRGAKERAFIQTGNGNVQTVSVLALGGSVSTQGALSAEVVEIRSWEELNEMPEEKIKGKFVFYNRAMDASMPDPFDAYLEAVDQRSIGAIEAARKGAVGALVRSLTLAKDNSPHTGAMQYAENVRKVPAAALSTLGADALSKALKENPTLKFSLEMHCSPQPDVLSHNVIAEIKGNYYPEEFITIGAHTDTWDVGEGASDDASGIVQTIEALRLFKTLNLVPKRSIRFIFYMNEESGAHGGKEYASEARKKGEIHLASIESDAGGFQPVGFRFDGAPETIQQVQKYSSFLSLYGIDGIKENQRGVDIAPMKGASEVLLSLDCESHRLFDIHHSALDTLDKLNFREVSLGAAAMTTMAYLISEYGL</sequence>
<proteinExistence type="predicted"/>
<evidence type="ECO:0000256" key="16">
    <source>
        <dbReference type="ARBA" id="ARBA00023145"/>
    </source>
</evidence>
<keyword evidence="15" id="KW-0482">Metalloprotease</keyword>
<name>A0A3N0EWJ8_SINP1</name>
<dbReference type="PANTHER" id="PTHR12053:SF3">
    <property type="entry name" value="CARBOXYPEPTIDASE Q"/>
    <property type="match status" value="1"/>
</dbReference>
<gene>
    <name evidence="23" type="ORF">ED312_03710</name>
</gene>
<evidence type="ECO:0000256" key="17">
    <source>
        <dbReference type="ARBA" id="ARBA00023180"/>
    </source>
</evidence>
<evidence type="ECO:0000256" key="19">
    <source>
        <dbReference type="ARBA" id="ARBA00025833"/>
    </source>
</evidence>
<evidence type="ECO:0000256" key="13">
    <source>
        <dbReference type="ARBA" id="ARBA00022833"/>
    </source>
</evidence>
<dbReference type="GO" id="GO:0005764">
    <property type="term" value="C:lysosome"/>
    <property type="evidence" value="ECO:0007669"/>
    <property type="project" value="UniProtKB-SubCell"/>
</dbReference>
<keyword evidence="12" id="KW-0256">Endoplasmic reticulum</keyword>
<evidence type="ECO:0000259" key="22">
    <source>
        <dbReference type="Pfam" id="PF04389"/>
    </source>
</evidence>
<evidence type="ECO:0000256" key="3">
    <source>
        <dbReference type="ARBA" id="ARBA00004555"/>
    </source>
</evidence>
<dbReference type="InterPro" id="IPR007484">
    <property type="entry name" value="Peptidase_M28"/>
</dbReference>
<feature type="chain" id="PRO_5018271660" description="Carboxypeptidase Q" evidence="21">
    <location>
        <begin position="24"/>
        <end position="463"/>
    </location>
</feature>
<dbReference type="GO" id="GO:0006508">
    <property type="term" value="P:proteolysis"/>
    <property type="evidence" value="ECO:0007669"/>
    <property type="project" value="UniProtKB-KW"/>
</dbReference>
<evidence type="ECO:0000256" key="4">
    <source>
        <dbReference type="ARBA" id="ARBA00004613"/>
    </source>
</evidence>
<evidence type="ECO:0000256" key="11">
    <source>
        <dbReference type="ARBA" id="ARBA00022801"/>
    </source>
</evidence>
<keyword evidence="18" id="KW-0458">Lysosome</keyword>
<keyword evidence="10 21" id="KW-0732">Signal</keyword>
<evidence type="ECO:0000256" key="10">
    <source>
        <dbReference type="ARBA" id="ARBA00022729"/>
    </source>
</evidence>
<evidence type="ECO:0000256" key="18">
    <source>
        <dbReference type="ARBA" id="ARBA00023228"/>
    </source>
</evidence>
<dbReference type="Proteomes" id="UP000267469">
    <property type="component" value="Unassembled WGS sequence"/>
</dbReference>
<evidence type="ECO:0000256" key="6">
    <source>
        <dbReference type="ARBA" id="ARBA00022525"/>
    </source>
</evidence>
<dbReference type="OrthoDB" id="9769665at2"/>
<dbReference type="GO" id="GO:0004180">
    <property type="term" value="F:carboxypeptidase activity"/>
    <property type="evidence" value="ECO:0007669"/>
    <property type="project" value="UniProtKB-KW"/>
</dbReference>
<dbReference type="Gene3D" id="3.40.630.10">
    <property type="entry name" value="Zn peptidases"/>
    <property type="match status" value="1"/>
</dbReference>
<keyword evidence="13" id="KW-0862">Zinc</keyword>
<evidence type="ECO:0000256" key="7">
    <source>
        <dbReference type="ARBA" id="ARBA00022645"/>
    </source>
</evidence>
<dbReference type="InterPro" id="IPR039866">
    <property type="entry name" value="CPQ"/>
</dbReference>
<evidence type="ECO:0000256" key="12">
    <source>
        <dbReference type="ARBA" id="ARBA00022824"/>
    </source>
</evidence>
<keyword evidence="11 23" id="KW-0378">Hydrolase</keyword>
<accession>A0A3N0EWJ8</accession>
<evidence type="ECO:0000256" key="8">
    <source>
        <dbReference type="ARBA" id="ARBA00022670"/>
    </source>
</evidence>
<evidence type="ECO:0000313" key="24">
    <source>
        <dbReference type="Proteomes" id="UP000267469"/>
    </source>
</evidence>
<evidence type="ECO:0000256" key="15">
    <source>
        <dbReference type="ARBA" id="ARBA00023049"/>
    </source>
</evidence>
<evidence type="ECO:0000256" key="14">
    <source>
        <dbReference type="ARBA" id="ARBA00023034"/>
    </source>
</evidence>
<comment type="subcellular location">
    <subcellularLocation>
        <location evidence="1">Endoplasmic reticulum</location>
    </subcellularLocation>
    <subcellularLocation>
        <location evidence="3">Golgi apparatus</location>
    </subcellularLocation>
    <subcellularLocation>
        <location evidence="2">Lysosome</location>
    </subcellularLocation>
    <subcellularLocation>
        <location evidence="4">Secreted</location>
    </subcellularLocation>
</comment>
<dbReference type="SUPFAM" id="SSF53187">
    <property type="entry name" value="Zn-dependent exopeptidases"/>
    <property type="match status" value="1"/>
</dbReference>
<dbReference type="AlphaFoldDB" id="A0A3N0EWJ8"/>
<evidence type="ECO:0000256" key="9">
    <source>
        <dbReference type="ARBA" id="ARBA00022723"/>
    </source>
</evidence>
<dbReference type="Gene3D" id="3.50.30.30">
    <property type="match status" value="1"/>
</dbReference>
<comment type="caution">
    <text evidence="23">The sequence shown here is derived from an EMBL/GenBank/DDBJ whole genome shotgun (WGS) entry which is preliminary data.</text>
</comment>
<evidence type="ECO:0000256" key="2">
    <source>
        <dbReference type="ARBA" id="ARBA00004371"/>
    </source>
</evidence>
<dbReference type="GO" id="GO:0005576">
    <property type="term" value="C:extracellular region"/>
    <property type="evidence" value="ECO:0007669"/>
    <property type="project" value="UniProtKB-SubCell"/>
</dbReference>
<dbReference type="PANTHER" id="PTHR12053">
    <property type="entry name" value="PROTEASE FAMILY M28 PLASMA GLUTAMATE CARBOXYPEPTIDASE-RELATED"/>
    <property type="match status" value="1"/>
</dbReference>
<keyword evidence="8" id="KW-0645">Protease</keyword>
<evidence type="ECO:0000256" key="1">
    <source>
        <dbReference type="ARBA" id="ARBA00004240"/>
    </source>
</evidence>